<accession>A0A0N0RQH7</accession>
<sequence length="736" mass="79861">MFVYTANIKPTVMKKFLLTLAFAAFCSLGARAQATAYEVDEISQCMYEVFDLAALSPVILGDQNPDEYSVTFFTTEANANANTAAITNPQAYIINGWQQTIWVRVENNANGDYDVDDFIISMHQGIEVPEFDDVVTCGSFILPFIQWPSLYYTEPNMGGTPLQSGTAITTSQTIYIHAVNGVCNDESSFTVTITGNGPALVPPNPLIACDEDGDGFETFDLATLVEAIESIEGIDGVTVHETFIDAENGTNPVPSLSSYISPVMPQIVTVYIRAVAGSGCITILPLQLIVTECNLTGNSFSGTVKYDGNNDGCDGNDNPAAGVWVSYTHENTTYYAYTDANGYYEFTNVPDGESYVSVEAIPGFNVSPQSMAVTFPGNDPIDNDFCITAAAPVQDILVYIYPSTFAVPGFETAYVVVLQNLGTTTVSGSITIQYDASNLAYIPSPGFTQSGNMLTVNYTDLSAFETQYFYFSGTLAAPPALNIGDVITFTAVANPLTGDANPDNNTYVLDHQIVNSYDPNDITCREGEFITEEQADGYLHYMVRFQNTGTFPATNVRVEGILDDKLDWDTFEPINASHNYQAYRTEDNIKFMFDTINLPDSTSNEAASHGYVIYKIKPKASVQVGDTMSAQVGIYFDFNTAVITNTYNTTIETMAIDAVVKETFALYPNPANNSVNIKLQDTVNAGVIITDVLDKTVLKSQVNGEVTLDVSALNSGVYFVTVQAGSTHATQKLVVK</sequence>
<keyword evidence="6" id="KW-1185">Reference proteome</keyword>
<dbReference type="NCBIfam" id="TIGR04183">
    <property type="entry name" value="Por_Secre_tail"/>
    <property type="match status" value="1"/>
</dbReference>
<dbReference type="Proteomes" id="UP000037755">
    <property type="component" value="Unassembled WGS sequence"/>
</dbReference>
<dbReference type="PATRIC" id="fig|1202724.3.peg.440"/>
<feature type="signal peptide" evidence="2">
    <location>
        <begin position="1"/>
        <end position="32"/>
    </location>
</feature>
<feature type="chain" id="PRO_5005857700" evidence="2">
    <location>
        <begin position="33"/>
        <end position="736"/>
    </location>
</feature>
<dbReference type="InterPro" id="IPR008969">
    <property type="entry name" value="CarboxyPept-like_regulatory"/>
</dbReference>
<feature type="domain" description="Secretion system C-terminal sorting" evidence="3">
    <location>
        <begin position="666"/>
        <end position="735"/>
    </location>
</feature>
<dbReference type="EMBL" id="LIYD01000005">
    <property type="protein sequence ID" value="KOS04972.1"/>
    <property type="molecule type" value="Genomic_DNA"/>
</dbReference>
<dbReference type="InterPro" id="IPR026444">
    <property type="entry name" value="Secre_tail"/>
</dbReference>
<evidence type="ECO:0000259" key="3">
    <source>
        <dbReference type="Pfam" id="PF18962"/>
    </source>
</evidence>
<dbReference type="SUPFAM" id="SSF49464">
    <property type="entry name" value="Carboxypeptidase regulatory domain-like"/>
    <property type="match status" value="1"/>
</dbReference>
<reference evidence="5 6" key="1">
    <citation type="submission" date="2015-08" db="EMBL/GenBank/DDBJ databases">
        <title>Whole genome sequence of Flavobacterium akiainvivens IK-1T, from decaying Wikstroemia oahuensis, an endemic Hawaiian shrub.</title>
        <authorList>
            <person name="Wan X."/>
            <person name="Hou S."/>
            <person name="Saito J."/>
            <person name="Donachie S."/>
        </authorList>
    </citation>
    <scope>NUCLEOTIDE SEQUENCE [LARGE SCALE GENOMIC DNA]</scope>
    <source>
        <strain evidence="5 6">IK-1</strain>
    </source>
</reference>
<name>A0A0N0RQH7_9FLAO</name>
<dbReference type="Pfam" id="PF18962">
    <property type="entry name" value="Por_Secre_tail"/>
    <property type="match status" value="1"/>
</dbReference>
<feature type="domain" description="DUF7619" evidence="4">
    <location>
        <begin position="518"/>
        <end position="650"/>
    </location>
</feature>
<dbReference type="InterPro" id="IPR013783">
    <property type="entry name" value="Ig-like_fold"/>
</dbReference>
<evidence type="ECO:0000256" key="2">
    <source>
        <dbReference type="SAM" id="SignalP"/>
    </source>
</evidence>
<proteinExistence type="predicted"/>
<dbReference type="STRING" id="1202724.AM493_02145"/>
<comment type="caution">
    <text evidence="5">The sequence shown here is derived from an EMBL/GenBank/DDBJ whole genome shotgun (WGS) entry which is preliminary data.</text>
</comment>
<evidence type="ECO:0000259" key="4">
    <source>
        <dbReference type="Pfam" id="PF24595"/>
    </source>
</evidence>
<evidence type="ECO:0000256" key="1">
    <source>
        <dbReference type="ARBA" id="ARBA00022729"/>
    </source>
</evidence>
<keyword evidence="1 2" id="KW-0732">Signal</keyword>
<dbReference type="AlphaFoldDB" id="A0A0N0RQH7"/>
<protein>
    <submittedName>
        <fullName evidence="5">Uncharacterized protein</fullName>
    </submittedName>
</protein>
<dbReference type="InterPro" id="IPR055353">
    <property type="entry name" value="DUF7619"/>
</dbReference>
<dbReference type="Pfam" id="PF24595">
    <property type="entry name" value="DUF7619"/>
    <property type="match status" value="1"/>
</dbReference>
<evidence type="ECO:0000313" key="5">
    <source>
        <dbReference type="EMBL" id="KOS04972.1"/>
    </source>
</evidence>
<evidence type="ECO:0000313" key="6">
    <source>
        <dbReference type="Proteomes" id="UP000037755"/>
    </source>
</evidence>
<gene>
    <name evidence="5" type="ORF">AM493_02145</name>
</gene>
<dbReference type="Gene3D" id="2.60.40.10">
    <property type="entry name" value="Immunoglobulins"/>
    <property type="match status" value="1"/>
</dbReference>
<organism evidence="5 6">
    <name type="scientific">Flavobacterium akiainvivens</name>
    <dbReference type="NCBI Taxonomy" id="1202724"/>
    <lineage>
        <taxon>Bacteria</taxon>
        <taxon>Pseudomonadati</taxon>
        <taxon>Bacteroidota</taxon>
        <taxon>Flavobacteriia</taxon>
        <taxon>Flavobacteriales</taxon>
        <taxon>Flavobacteriaceae</taxon>
        <taxon>Flavobacterium</taxon>
    </lineage>
</organism>